<evidence type="ECO:0000256" key="6">
    <source>
        <dbReference type="ARBA" id="ARBA00022801"/>
    </source>
</evidence>
<dbReference type="AlphaFoldDB" id="A0A9D1CWI1"/>
<dbReference type="InterPro" id="IPR015349">
    <property type="entry name" value="OCT_dom"/>
</dbReference>
<proteinExistence type="inferred from homology"/>
<dbReference type="InterPro" id="IPR005225">
    <property type="entry name" value="Small_GTP-bd"/>
</dbReference>
<feature type="binding site" evidence="9">
    <location>
        <begin position="165"/>
        <end position="172"/>
    </location>
    <ligand>
        <name>GTP</name>
        <dbReference type="ChEBI" id="CHEBI:37565"/>
    </ligand>
</feature>
<dbReference type="HAMAP" id="MF_01454">
    <property type="entry name" value="GTPase_Obg"/>
    <property type="match status" value="1"/>
</dbReference>
<evidence type="ECO:0000256" key="2">
    <source>
        <dbReference type="ARBA" id="ARBA00007699"/>
    </source>
</evidence>
<dbReference type="InterPro" id="IPR045086">
    <property type="entry name" value="OBG_GTPase"/>
</dbReference>
<feature type="domain" description="OBG-type G" evidence="10">
    <location>
        <begin position="159"/>
        <end position="326"/>
    </location>
</feature>
<evidence type="ECO:0000259" key="11">
    <source>
        <dbReference type="PROSITE" id="PS51881"/>
    </source>
</evidence>
<dbReference type="GO" id="GO:0000287">
    <property type="term" value="F:magnesium ion binding"/>
    <property type="evidence" value="ECO:0007669"/>
    <property type="project" value="InterPro"/>
</dbReference>
<comment type="subunit">
    <text evidence="9">Monomer.</text>
</comment>
<dbReference type="CDD" id="cd01898">
    <property type="entry name" value="Obg"/>
    <property type="match status" value="1"/>
</dbReference>
<dbReference type="FunFam" id="2.70.210.12:FF:000001">
    <property type="entry name" value="GTPase Obg"/>
    <property type="match status" value="1"/>
</dbReference>
<dbReference type="NCBIfam" id="TIGR00231">
    <property type="entry name" value="small_GTP"/>
    <property type="match status" value="1"/>
</dbReference>
<dbReference type="Pfam" id="PF09269">
    <property type="entry name" value="DUF1967"/>
    <property type="match status" value="1"/>
</dbReference>
<feature type="domain" description="Obg" evidence="12">
    <location>
        <begin position="1"/>
        <end position="158"/>
    </location>
</feature>
<feature type="binding site" evidence="9">
    <location>
        <begin position="190"/>
        <end position="194"/>
    </location>
    <ligand>
        <name>GTP</name>
        <dbReference type="ChEBI" id="CHEBI:37565"/>
    </ligand>
</feature>
<dbReference type="PANTHER" id="PTHR11702">
    <property type="entry name" value="DEVELOPMENTALLY REGULATED GTP-BINDING PROTEIN-RELATED"/>
    <property type="match status" value="1"/>
</dbReference>
<dbReference type="PRINTS" id="PR00326">
    <property type="entry name" value="GTP1OBG"/>
</dbReference>
<dbReference type="PANTHER" id="PTHR11702:SF31">
    <property type="entry name" value="MITOCHONDRIAL RIBOSOME-ASSOCIATED GTPASE 2"/>
    <property type="match status" value="1"/>
</dbReference>
<dbReference type="InterPro" id="IPR036726">
    <property type="entry name" value="GTP1_OBG_dom_sf"/>
</dbReference>
<dbReference type="NCBIfam" id="NF008955">
    <property type="entry name" value="PRK12297.1"/>
    <property type="match status" value="1"/>
</dbReference>
<comment type="function">
    <text evidence="9">An essential GTPase which binds GTP, GDP and possibly (p)ppGpp with moderate affinity, with high nucleotide exchange rates and a fairly low GTP hydrolysis rate. Plays a role in control of the cell cycle, stress response, ribosome biogenesis and in those bacteria that undergo differentiation, in morphogenesis control.</text>
</comment>
<evidence type="ECO:0000313" key="13">
    <source>
        <dbReference type="EMBL" id="HIQ81515.1"/>
    </source>
</evidence>
<dbReference type="NCBIfam" id="TIGR03595">
    <property type="entry name" value="Obg_CgtA_exten"/>
    <property type="match status" value="1"/>
</dbReference>
<protein>
    <recommendedName>
        <fullName evidence="9">GTPase Obg</fullName>
        <ecNumber evidence="9">3.6.5.-</ecNumber>
    </recommendedName>
    <alternativeName>
        <fullName evidence="9">GTP-binding protein Obg</fullName>
    </alternativeName>
</protein>
<comment type="cofactor">
    <cofactor evidence="1 9">
        <name>Mg(2+)</name>
        <dbReference type="ChEBI" id="CHEBI:18420"/>
    </cofactor>
</comment>
<gene>
    <name evidence="13" type="primary">obgE</name>
    <name evidence="9" type="synonym">obg</name>
    <name evidence="13" type="ORF">IAA52_00250</name>
</gene>
<comment type="subcellular location">
    <subcellularLocation>
        <location evidence="9">Cytoplasm</location>
    </subcellularLocation>
</comment>
<dbReference type="PROSITE" id="PS51881">
    <property type="entry name" value="OCT"/>
    <property type="match status" value="1"/>
</dbReference>
<evidence type="ECO:0000259" key="10">
    <source>
        <dbReference type="PROSITE" id="PS51710"/>
    </source>
</evidence>
<dbReference type="InterPro" id="IPR006169">
    <property type="entry name" value="GTP1_OBG_dom"/>
</dbReference>
<keyword evidence="8 9" id="KW-0342">GTP-binding</keyword>
<keyword evidence="3 9" id="KW-0963">Cytoplasm</keyword>
<dbReference type="InterPro" id="IPR014100">
    <property type="entry name" value="GTP-bd_Obg/CgtA"/>
</dbReference>
<dbReference type="PROSITE" id="PS51883">
    <property type="entry name" value="OBG"/>
    <property type="match status" value="1"/>
</dbReference>
<evidence type="ECO:0000256" key="7">
    <source>
        <dbReference type="ARBA" id="ARBA00022842"/>
    </source>
</evidence>
<dbReference type="SUPFAM" id="SSF102741">
    <property type="entry name" value="Obg GTP-binding protein C-terminal domain"/>
    <property type="match status" value="1"/>
</dbReference>
<keyword evidence="6 9" id="KW-0378">Hydrolase</keyword>
<dbReference type="InterPro" id="IPR027417">
    <property type="entry name" value="P-loop_NTPase"/>
</dbReference>
<dbReference type="EC" id="3.6.5.-" evidence="9"/>
<dbReference type="InterPro" id="IPR036346">
    <property type="entry name" value="GTP-bd_prot_GTP1/OBG_C_sf"/>
</dbReference>
<dbReference type="GO" id="GO:0003924">
    <property type="term" value="F:GTPase activity"/>
    <property type="evidence" value="ECO:0007669"/>
    <property type="project" value="UniProtKB-UniRule"/>
</dbReference>
<dbReference type="SUPFAM" id="SSF82051">
    <property type="entry name" value="Obg GTP-binding protein N-terminal domain"/>
    <property type="match status" value="1"/>
</dbReference>
<dbReference type="Gene3D" id="3.30.300.350">
    <property type="entry name" value="GTP-binding protein OBG, C-terminal domain"/>
    <property type="match status" value="1"/>
</dbReference>
<dbReference type="InterPro" id="IPR006073">
    <property type="entry name" value="GTP-bd"/>
</dbReference>
<dbReference type="InterPro" id="IPR006074">
    <property type="entry name" value="GTP1-OBG_CS"/>
</dbReference>
<dbReference type="Pfam" id="PF01018">
    <property type="entry name" value="GTP1_OBG"/>
    <property type="match status" value="1"/>
</dbReference>
<dbReference type="EMBL" id="DVFZ01000005">
    <property type="protein sequence ID" value="HIQ81515.1"/>
    <property type="molecule type" value="Genomic_DNA"/>
</dbReference>
<dbReference type="NCBIfam" id="TIGR02729">
    <property type="entry name" value="Obg_CgtA"/>
    <property type="match status" value="1"/>
</dbReference>
<feature type="binding site" evidence="9">
    <location>
        <begin position="280"/>
        <end position="283"/>
    </location>
    <ligand>
        <name>GTP</name>
        <dbReference type="ChEBI" id="CHEBI:37565"/>
    </ligand>
</feature>
<evidence type="ECO:0000256" key="9">
    <source>
        <dbReference type="HAMAP-Rule" id="MF_01454"/>
    </source>
</evidence>
<dbReference type="Gene3D" id="2.70.210.12">
    <property type="entry name" value="GTP1/OBG domain"/>
    <property type="match status" value="1"/>
</dbReference>
<sequence length="417" mass="45370">MFVDIVKITVKAGDGGNGCVSFHREKYVQAGGPDGGDGGRGGDVKFLATERMHTLMDFRFKRKFFAENGMDGLANRRTGKSGADAVVEVPVGTVVKERATGRVLLDMREANVERTLVRGGNGGFGNQHFATPTRQAPQFAKPGEKREPIELTLELKSIADVGLVGFPNVGKSTILSTVTAARPKIANYHFTTLQPNLGIVRLGERSFVMADIPGLVEGASEGVGLGHDFLRHVERTRVLIHVLDIAGSEGRDPVEDYHAIMRELEAYGDLKDRPMLIAANKTDLPGAQENLERLRAALPGARIFPVSAATRKGFEPLLHAAADLLDRLPAPEPFYEEELEIASAAEGFSIEKDGAAYVVTGASMDHLIRSVNFDNEDSLNYFHRMLRKWGVIDALREAGAKEGDSVVIGEMEFDFVD</sequence>
<reference evidence="13" key="2">
    <citation type="journal article" date="2021" name="PeerJ">
        <title>Extensive microbial diversity within the chicken gut microbiome revealed by metagenomics and culture.</title>
        <authorList>
            <person name="Gilroy R."/>
            <person name="Ravi A."/>
            <person name="Getino M."/>
            <person name="Pursley I."/>
            <person name="Horton D.L."/>
            <person name="Alikhan N.F."/>
            <person name="Baker D."/>
            <person name="Gharbi K."/>
            <person name="Hall N."/>
            <person name="Watson M."/>
            <person name="Adriaenssens E.M."/>
            <person name="Foster-Nyarko E."/>
            <person name="Jarju S."/>
            <person name="Secka A."/>
            <person name="Antonio M."/>
            <person name="Oren A."/>
            <person name="Chaudhuri R.R."/>
            <person name="La Ragione R."/>
            <person name="Hildebrand F."/>
            <person name="Pallen M.J."/>
        </authorList>
    </citation>
    <scope>NUCLEOTIDE SEQUENCE</scope>
    <source>
        <strain evidence="13">ChiSjej6B24-2974</strain>
    </source>
</reference>
<feature type="binding site" evidence="9">
    <location>
        <position position="172"/>
    </location>
    <ligand>
        <name>Mg(2+)</name>
        <dbReference type="ChEBI" id="CHEBI:18420"/>
    </ligand>
</feature>
<evidence type="ECO:0000256" key="4">
    <source>
        <dbReference type="ARBA" id="ARBA00022723"/>
    </source>
</evidence>
<dbReference type="PROSITE" id="PS00905">
    <property type="entry name" value="GTP1_OBG"/>
    <property type="match status" value="1"/>
</dbReference>
<dbReference type="NCBIfam" id="NF008956">
    <property type="entry name" value="PRK12299.1"/>
    <property type="match status" value="1"/>
</dbReference>
<keyword evidence="4 9" id="KW-0479">Metal-binding</keyword>
<feature type="binding site" evidence="9">
    <location>
        <begin position="211"/>
        <end position="214"/>
    </location>
    <ligand>
        <name>GTP</name>
        <dbReference type="ChEBI" id="CHEBI:37565"/>
    </ligand>
</feature>
<dbReference type="InterPro" id="IPR031167">
    <property type="entry name" value="G_OBG"/>
</dbReference>
<name>A0A9D1CWI1_9FIRM</name>
<feature type="domain" description="OCT" evidence="11">
    <location>
        <begin position="333"/>
        <end position="417"/>
    </location>
</feature>
<comment type="caution">
    <text evidence="13">The sequence shown here is derived from an EMBL/GenBank/DDBJ whole genome shotgun (WGS) entry which is preliminary data.</text>
</comment>
<evidence type="ECO:0000256" key="8">
    <source>
        <dbReference type="ARBA" id="ARBA00023134"/>
    </source>
</evidence>
<dbReference type="NCBIfam" id="NF008954">
    <property type="entry name" value="PRK12296.1"/>
    <property type="match status" value="1"/>
</dbReference>
<dbReference type="SUPFAM" id="SSF52540">
    <property type="entry name" value="P-loop containing nucleoside triphosphate hydrolases"/>
    <property type="match status" value="1"/>
</dbReference>
<dbReference type="PROSITE" id="PS51710">
    <property type="entry name" value="G_OBG"/>
    <property type="match status" value="1"/>
</dbReference>
<evidence type="ECO:0000256" key="1">
    <source>
        <dbReference type="ARBA" id="ARBA00001946"/>
    </source>
</evidence>
<evidence type="ECO:0000256" key="5">
    <source>
        <dbReference type="ARBA" id="ARBA00022741"/>
    </source>
</evidence>
<dbReference type="GO" id="GO:0005525">
    <property type="term" value="F:GTP binding"/>
    <property type="evidence" value="ECO:0007669"/>
    <property type="project" value="UniProtKB-UniRule"/>
</dbReference>
<keyword evidence="5 9" id="KW-0547">Nucleotide-binding</keyword>
<keyword evidence="7 9" id="KW-0460">Magnesium</keyword>
<dbReference type="Gene3D" id="3.40.50.300">
    <property type="entry name" value="P-loop containing nucleotide triphosphate hydrolases"/>
    <property type="match status" value="1"/>
</dbReference>
<dbReference type="Proteomes" id="UP000824260">
    <property type="component" value="Unassembled WGS sequence"/>
</dbReference>
<feature type="binding site" evidence="9">
    <location>
        <begin position="307"/>
        <end position="309"/>
    </location>
    <ligand>
        <name>GTP</name>
        <dbReference type="ChEBI" id="CHEBI:37565"/>
    </ligand>
</feature>
<dbReference type="Pfam" id="PF01926">
    <property type="entry name" value="MMR_HSR1"/>
    <property type="match status" value="1"/>
</dbReference>
<dbReference type="GO" id="GO:0005737">
    <property type="term" value="C:cytoplasm"/>
    <property type="evidence" value="ECO:0007669"/>
    <property type="project" value="UniProtKB-SubCell"/>
</dbReference>
<evidence type="ECO:0000313" key="14">
    <source>
        <dbReference type="Proteomes" id="UP000824260"/>
    </source>
</evidence>
<evidence type="ECO:0000256" key="3">
    <source>
        <dbReference type="ARBA" id="ARBA00022490"/>
    </source>
</evidence>
<accession>A0A9D1CWI1</accession>
<feature type="binding site" evidence="9">
    <location>
        <position position="192"/>
    </location>
    <ligand>
        <name>Mg(2+)</name>
        <dbReference type="ChEBI" id="CHEBI:18420"/>
    </ligand>
</feature>
<organism evidence="13 14">
    <name type="scientific">Candidatus Pullichristensenella stercorigallinarum</name>
    <dbReference type="NCBI Taxonomy" id="2840909"/>
    <lineage>
        <taxon>Bacteria</taxon>
        <taxon>Bacillati</taxon>
        <taxon>Bacillota</taxon>
        <taxon>Clostridia</taxon>
        <taxon>Candidatus Pullichristensenella</taxon>
    </lineage>
</organism>
<comment type="similarity">
    <text evidence="2 9">Belongs to the TRAFAC class OBG-HflX-like GTPase superfamily. OBG GTPase family.</text>
</comment>
<dbReference type="GO" id="GO:0042254">
    <property type="term" value="P:ribosome biogenesis"/>
    <property type="evidence" value="ECO:0007669"/>
    <property type="project" value="UniProtKB-UniRule"/>
</dbReference>
<evidence type="ECO:0000259" key="12">
    <source>
        <dbReference type="PROSITE" id="PS51883"/>
    </source>
</evidence>
<reference evidence="13" key="1">
    <citation type="submission" date="2020-10" db="EMBL/GenBank/DDBJ databases">
        <authorList>
            <person name="Gilroy R."/>
        </authorList>
    </citation>
    <scope>NUCLEOTIDE SEQUENCE</scope>
    <source>
        <strain evidence="13">ChiSjej6B24-2974</strain>
    </source>
</reference>